<name>A0A3A8ADQ1_9HYPH</name>
<comment type="caution">
    <text evidence="3">The sequence shown here is derived from an EMBL/GenBank/DDBJ whole genome shotgun (WGS) entry which is preliminary data.</text>
</comment>
<feature type="region of interest" description="Disordered" evidence="1">
    <location>
        <begin position="99"/>
        <end position="118"/>
    </location>
</feature>
<accession>A0A3A8ADQ1</accession>
<feature type="chain" id="PRO_5017445372" evidence="2">
    <location>
        <begin position="19"/>
        <end position="118"/>
    </location>
</feature>
<organism evidence="3 4">
    <name type="scientific">Oceaniradius stylonematis</name>
    <dbReference type="NCBI Taxonomy" id="2184161"/>
    <lineage>
        <taxon>Bacteria</taxon>
        <taxon>Pseudomonadati</taxon>
        <taxon>Pseudomonadota</taxon>
        <taxon>Alphaproteobacteria</taxon>
        <taxon>Hyphomicrobiales</taxon>
        <taxon>Ahrensiaceae</taxon>
        <taxon>Oceaniradius</taxon>
    </lineage>
</organism>
<dbReference type="Proteomes" id="UP000246132">
    <property type="component" value="Unassembled WGS sequence"/>
</dbReference>
<dbReference type="RefSeq" id="WP_120222634.1">
    <property type="nucleotide sequence ID" value="NZ_CP159474.1"/>
</dbReference>
<evidence type="ECO:0000256" key="1">
    <source>
        <dbReference type="SAM" id="MobiDB-lite"/>
    </source>
</evidence>
<evidence type="ECO:0000313" key="4">
    <source>
        <dbReference type="Proteomes" id="UP000246132"/>
    </source>
</evidence>
<protein>
    <submittedName>
        <fullName evidence="3">Uncharacterized protein</fullName>
    </submittedName>
</protein>
<proteinExistence type="predicted"/>
<keyword evidence="2" id="KW-0732">Signal</keyword>
<dbReference type="EMBL" id="QFWV02000004">
    <property type="protein sequence ID" value="RKF07149.1"/>
    <property type="molecule type" value="Genomic_DNA"/>
</dbReference>
<feature type="signal peptide" evidence="2">
    <location>
        <begin position="1"/>
        <end position="18"/>
    </location>
</feature>
<keyword evidence="4" id="KW-1185">Reference proteome</keyword>
<reference evidence="3 4" key="1">
    <citation type="journal article" date="2018" name="Int. J. Syst. Bacteriol.">
        <title>Oceaniradius stylonemae gen. nov., sp. nov., isolated from a red alga, Stylonema cornu-cervi.</title>
        <authorList>
            <person name="Jeong S."/>
        </authorList>
    </citation>
    <scope>NUCLEOTIDE SEQUENCE [LARGE SCALE GENOMIC DNA]</scope>
    <source>
        <strain evidence="3 4">StC1</strain>
    </source>
</reference>
<evidence type="ECO:0000313" key="3">
    <source>
        <dbReference type="EMBL" id="RKF07149.1"/>
    </source>
</evidence>
<evidence type="ECO:0000256" key="2">
    <source>
        <dbReference type="SAM" id="SignalP"/>
    </source>
</evidence>
<gene>
    <name evidence="3" type="ORF">DEM25_004685</name>
</gene>
<sequence length="118" mass="12176">MRFVTALLLLVSVLATHAAALDRAAGNTLSCTGTTIEATAAPALPDMSQIVKTGDRIDDTAQAASEVQAGPCHGHGDCVFLMPQHRLAASTLIPAEADAPPCHARAHHGRLPNKPPIA</sequence>
<dbReference type="AlphaFoldDB" id="A0A3A8ADQ1"/>